<evidence type="ECO:0000313" key="1">
    <source>
        <dbReference type="EMBL" id="KAI8571889.1"/>
    </source>
</evidence>
<dbReference type="Proteomes" id="UP001062846">
    <property type="component" value="Chromosome 1"/>
</dbReference>
<sequence length="87" mass="9598">MAARGLIIEEPVPTAGQWRMAPYFQSVEDCFWTLVGAYTPEGPSTSNPTSFTAPADLGSAELVNSSSVMRLRLKRRDFPYLKCHFGA</sequence>
<accession>A0ACC0Q3D6</accession>
<dbReference type="EMBL" id="CM046388">
    <property type="protein sequence ID" value="KAI8571889.1"/>
    <property type="molecule type" value="Genomic_DNA"/>
</dbReference>
<comment type="caution">
    <text evidence="1">The sequence shown here is derived from an EMBL/GenBank/DDBJ whole genome shotgun (WGS) entry which is preliminary data.</text>
</comment>
<protein>
    <submittedName>
        <fullName evidence="1">Uncharacterized protein</fullName>
    </submittedName>
</protein>
<proteinExistence type="predicted"/>
<keyword evidence="2" id="KW-1185">Reference proteome</keyword>
<gene>
    <name evidence="1" type="ORF">RHMOL_Rhmol01G0155200</name>
</gene>
<organism evidence="1 2">
    <name type="scientific">Rhododendron molle</name>
    <name type="common">Chinese azalea</name>
    <name type="synonym">Azalea mollis</name>
    <dbReference type="NCBI Taxonomy" id="49168"/>
    <lineage>
        <taxon>Eukaryota</taxon>
        <taxon>Viridiplantae</taxon>
        <taxon>Streptophyta</taxon>
        <taxon>Embryophyta</taxon>
        <taxon>Tracheophyta</taxon>
        <taxon>Spermatophyta</taxon>
        <taxon>Magnoliopsida</taxon>
        <taxon>eudicotyledons</taxon>
        <taxon>Gunneridae</taxon>
        <taxon>Pentapetalae</taxon>
        <taxon>asterids</taxon>
        <taxon>Ericales</taxon>
        <taxon>Ericaceae</taxon>
        <taxon>Ericoideae</taxon>
        <taxon>Rhodoreae</taxon>
        <taxon>Rhododendron</taxon>
    </lineage>
</organism>
<evidence type="ECO:0000313" key="2">
    <source>
        <dbReference type="Proteomes" id="UP001062846"/>
    </source>
</evidence>
<reference evidence="1" key="1">
    <citation type="submission" date="2022-02" db="EMBL/GenBank/DDBJ databases">
        <title>Plant Genome Project.</title>
        <authorList>
            <person name="Zhang R.-G."/>
        </authorList>
    </citation>
    <scope>NUCLEOTIDE SEQUENCE</scope>
    <source>
        <strain evidence="1">AT1</strain>
    </source>
</reference>
<name>A0ACC0Q3D6_RHOML</name>